<dbReference type="Proteomes" id="UP000501346">
    <property type="component" value="Chromosome ScIV"/>
</dbReference>
<dbReference type="EMBL" id="CP048985">
    <property type="protein sequence ID" value="QID78557.1"/>
    <property type="molecule type" value="Genomic_DNA"/>
</dbReference>
<accession>A0A6C1DPN4</accession>
<dbReference type="Pfam" id="PF13921">
    <property type="entry name" value="Myb_DNA-bind_6"/>
    <property type="match status" value="1"/>
</dbReference>
<feature type="region of interest" description="Disordered" evidence="5">
    <location>
        <begin position="100"/>
        <end position="138"/>
    </location>
</feature>
<feature type="compositionally biased region" description="Polar residues" evidence="5">
    <location>
        <begin position="1"/>
        <end position="16"/>
    </location>
</feature>
<dbReference type="PANTHER" id="PTHR46380:SF2">
    <property type="entry name" value="CYCLIN-D-BINDING MYB-LIKE TRANSCRIPTION FACTOR 1"/>
    <property type="match status" value="1"/>
</dbReference>
<evidence type="ECO:0000256" key="3">
    <source>
        <dbReference type="ARBA" id="ARBA00023125"/>
    </source>
</evidence>
<comment type="subcellular location">
    <subcellularLocation>
        <location evidence="1">Nucleus</location>
    </subcellularLocation>
</comment>
<evidence type="ECO:0000256" key="2">
    <source>
        <dbReference type="ARBA" id="ARBA00022737"/>
    </source>
</evidence>
<dbReference type="PROSITE" id="PS51294">
    <property type="entry name" value="HTH_MYB"/>
    <property type="match status" value="1"/>
</dbReference>
<dbReference type="GO" id="GO:0000785">
    <property type="term" value="C:chromatin"/>
    <property type="evidence" value="ECO:0007669"/>
    <property type="project" value="UniProtKB-ARBA"/>
</dbReference>
<dbReference type="Gene3D" id="1.10.10.60">
    <property type="entry name" value="Homeodomain-like"/>
    <property type="match status" value="2"/>
</dbReference>
<keyword evidence="2" id="KW-0677">Repeat</keyword>
<proteinExistence type="predicted"/>
<feature type="compositionally biased region" description="Basic residues" evidence="5">
    <location>
        <begin position="37"/>
        <end position="56"/>
    </location>
</feature>
<dbReference type="CDD" id="cd00167">
    <property type="entry name" value="SANT"/>
    <property type="match status" value="3"/>
</dbReference>
<dbReference type="GO" id="GO:0006353">
    <property type="term" value="P:DNA-templated transcription termination"/>
    <property type="evidence" value="ECO:0007669"/>
    <property type="project" value="UniProtKB-ARBA"/>
</dbReference>
<dbReference type="GO" id="GO:0000976">
    <property type="term" value="F:transcription cis-regulatory region binding"/>
    <property type="evidence" value="ECO:0007669"/>
    <property type="project" value="TreeGrafter"/>
</dbReference>
<feature type="domain" description="Myb-like" evidence="6">
    <location>
        <begin position="392"/>
        <end position="486"/>
    </location>
</feature>
<reference evidence="8 9" key="1">
    <citation type="journal article" date="2019" name="BMC Genomics">
        <title>Chromosome level assembly and comparative genome analysis confirm lager-brewing yeasts originated from a single hybridization.</title>
        <authorList>
            <person name="Salazar A.N."/>
            <person name="Gorter de Vries A.R."/>
            <person name="van den Broek M."/>
            <person name="Brouwers N."/>
            <person name="de la Torre Cortes P."/>
            <person name="Kuijpers N.G.A."/>
            <person name="Daran J.G."/>
            <person name="Abeel T."/>
        </authorList>
    </citation>
    <scope>NUCLEOTIDE SEQUENCE [LARGE SCALE GENOMIC DNA]</scope>
    <source>
        <strain evidence="8 9">CBS 1483</strain>
    </source>
</reference>
<dbReference type="GO" id="GO:0003700">
    <property type="term" value="F:DNA-binding transcription factor activity"/>
    <property type="evidence" value="ECO:0007669"/>
    <property type="project" value="TreeGrafter"/>
</dbReference>
<keyword evidence="4" id="KW-0539">Nucleus</keyword>
<dbReference type="InterPro" id="IPR049260">
    <property type="entry name" value="REB1_MybAD"/>
</dbReference>
<evidence type="ECO:0000313" key="9">
    <source>
        <dbReference type="Proteomes" id="UP000501346"/>
    </source>
</evidence>
<keyword evidence="3" id="KW-0238">DNA-binding</keyword>
<dbReference type="OrthoDB" id="39591at2759"/>
<dbReference type="GO" id="GO:0031981">
    <property type="term" value="C:nuclear lumen"/>
    <property type="evidence" value="ECO:0007669"/>
    <property type="project" value="UniProtKB-ARBA"/>
</dbReference>
<dbReference type="PROSITE" id="PS50090">
    <property type="entry name" value="MYB_LIKE"/>
    <property type="match status" value="2"/>
</dbReference>
<dbReference type="Pfam" id="PF21559">
    <property type="entry name" value="Reb1_MybAD"/>
    <property type="match status" value="1"/>
</dbReference>
<evidence type="ECO:0000259" key="6">
    <source>
        <dbReference type="PROSITE" id="PS50090"/>
    </source>
</evidence>
<feature type="compositionally biased region" description="Basic residues" evidence="5">
    <location>
        <begin position="108"/>
        <end position="137"/>
    </location>
</feature>
<name>A0A6C1DPN4_SACPS</name>
<evidence type="ECO:0000313" key="8">
    <source>
        <dbReference type="EMBL" id="QID78557.1"/>
    </source>
</evidence>
<sequence>MDSVSNLKSTNFQNNNDPKESVEEAVLRYVGVDLKNHIKKTKKKLKKQKKRKHGSKMSHEDEDTDMDWYLKTSGSKDLRKVDDIEPNSVAVAAVAAAYNSSMREKDKRSCHKKSSNSRSERKKHRKRKSSKERKAKIKMVLDPQLTTLDDGITTTAFLPDDLIAETAFDKYVDTEKAYLAKHPSKSLEVNEDDKENNFNNNSSTLVRIYTDLEGIPNDGSYIKRTPKIPEKDVKSDDLILAPEENNGDTALLRSDIVKASVIDGAITKSIGKKFTPSEENALDQFIEEYMKIRGLDRRQMCERIWSTDGVIRDGFWANISKVLPYRTRSSIYKHIRRKYHIFEQRGKWTPEEDQELARLCLEKEGHWTEVGKLLGRMPEDCRDRWRNYMKCGSKRGSKRWSKEEEELLTTVVNEMIEEAHQYQGMKALEAANKNDRYNQMYSRGPKGKRISDNPTFKDMINWTVVSERMSGTRSRIQCRYKWNKLVTDEAARSMLSIPVSERKWLLERLKQLPKTSYSNIDWNSIATYKPGYPRTGLELRLCYEQMREKIHDFKGRSTAEIIDSLLEQIN</sequence>
<dbReference type="SUPFAM" id="SSF46689">
    <property type="entry name" value="Homeodomain-like"/>
    <property type="match status" value="1"/>
</dbReference>
<feature type="region of interest" description="Disordered" evidence="5">
    <location>
        <begin position="1"/>
        <end position="21"/>
    </location>
</feature>
<dbReference type="FunFam" id="1.10.10.60:FF:000387">
    <property type="entry name" value="Replication termination factor 1"/>
    <property type="match status" value="1"/>
</dbReference>
<dbReference type="InterPro" id="IPR051651">
    <property type="entry name" value="DMTF1_DNA-bind_reg"/>
</dbReference>
<protein>
    <submittedName>
        <fullName evidence="8">RNA polymerase I termination factor</fullName>
    </submittedName>
</protein>
<dbReference type="InterPro" id="IPR017930">
    <property type="entry name" value="Myb_dom"/>
</dbReference>
<keyword evidence="9" id="KW-1185">Reference proteome</keyword>
<dbReference type="PANTHER" id="PTHR46380">
    <property type="entry name" value="CYCLIN-D-BINDING MYB-LIKE TRANSCRIPTION FACTOR 1"/>
    <property type="match status" value="1"/>
</dbReference>
<dbReference type="AlphaFoldDB" id="A0A6C1DPN4"/>
<feature type="domain" description="HTH myb-type" evidence="7">
    <location>
        <begin position="340"/>
        <end position="393"/>
    </location>
</feature>
<dbReference type="InterPro" id="IPR009057">
    <property type="entry name" value="Homeodomain-like_sf"/>
</dbReference>
<evidence type="ECO:0000259" key="7">
    <source>
        <dbReference type="PROSITE" id="PS51294"/>
    </source>
</evidence>
<gene>
    <name evidence="8" type="primary">NSI1_1</name>
    <name evidence="8" type="ORF">GRS66_000768</name>
</gene>
<feature type="domain" description="Myb-like" evidence="6">
    <location>
        <begin position="344"/>
        <end position="389"/>
    </location>
</feature>
<evidence type="ECO:0000256" key="4">
    <source>
        <dbReference type="ARBA" id="ARBA00023242"/>
    </source>
</evidence>
<evidence type="ECO:0000256" key="1">
    <source>
        <dbReference type="ARBA" id="ARBA00004123"/>
    </source>
</evidence>
<organism evidence="8 9">
    <name type="scientific">Saccharomyces pastorianus</name>
    <name type="common">Lager yeast</name>
    <name type="synonym">Saccharomyces cerevisiae x Saccharomyces eubayanus</name>
    <dbReference type="NCBI Taxonomy" id="27292"/>
    <lineage>
        <taxon>Eukaryota</taxon>
        <taxon>Fungi</taxon>
        <taxon>Dikarya</taxon>
        <taxon>Ascomycota</taxon>
        <taxon>Saccharomycotina</taxon>
        <taxon>Saccharomycetes</taxon>
        <taxon>Saccharomycetales</taxon>
        <taxon>Saccharomycetaceae</taxon>
        <taxon>Saccharomyces</taxon>
    </lineage>
</organism>
<feature type="region of interest" description="Disordered" evidence="5">
    <location>
        <begin position="37"/>
        <end position="68"/>
    </location>
</feature>
<dbReference type="SMART" id="SM00717">
    <property type="entry name" value="SANT"/>
    <property type="match status" value="4"/>
</dbReference>
<dbReference type="InterPro" id="IPR001005">
    <property type="entry name" value="SANT/Myb"/>
</dbReference>
<evidence type="ECO:0000256" key="5">
    <source>
        <dbReference type="SAM" id="MobiDB-lite"/>
    </source>
</evidence>